<evidence type="ECO:0000256" key="1">
    <source>
        <dbReference type="SAM" id="MobiDB-lite"/>
    </source>
</evidence>
<comment type="caution">
    <text evidence="3">The sequence shown here is derived from an EMBL/GenBank/DDBJ whole genome shotgun (WGS) entry which is preliminary data.</text>
</comment>
<proteinExistence type="predicted"/>
<dbReference type="Proteomes" id="UP001229421">
    <property type="component" value="Unassembled WGS sequence"/>
</dbReference>
<dbReference type="PANTHER" id="PTHR31704">
    <property type="entry name" value="MYB/SANT-LIKE DNA-BINDING DOMAIN PROTEIN-RELATED"/>
    <property type="match status" value="1"/>
</dbReference>
<dbReference type="InterPro" id="IPR024752">
    <property type="entry name" value="Myb/SANT-like_dom"/>
</dbReference>
<keyword evidence="4" id="KW-1185">Reference proteome</keyword>
<feature type="compositionally biased region" description="Pro residues" evidence="1">
    <location>
        <begin position="175"/>
        <end position="194"/>
    </location>
</feature>
<evidence type="ECO:0000313" key="3">
    <source>
        <dbReference type="EMBL" id="KAK1421417.1"/>
    </source>
</evidence>
<accession>A0AAD8KEF6</accession>
<feature type="domain" description="Myb/SANT-like" evidence="2">
    <location>
        <begin position="6"/>
        <end position="100"/>
    </location>
</feature>
<reference evidence="3" key="1">
    <citation type="journal article" date="2023" name="bioRxiv">
        <title>Improved chromosome-level genome assembly for marigold (Tagetes erecta).</title>
        <authorList>
            <person name="Jiang F."/>
            <person name="Yuan L."/>
            <person name="Wang S."/>
            <person name="Wang H."/>
            <person name="Xu D."/>
            <person name="Wang A."/>
            <person name="Fan W."/>
        </authorList>
    </citation>
    <scope>NUCLEOTIDE SEQUENCE</scope>
    <source>
        <strain evidence="3">WSJ</strain>
        <tissue evidence="3">Leaf</tissue>
    </source>
</reference>
<dbReference type="AlphaFoldDB" id="A0AAD8KEF6"/>
<evidence type="ECO:0000313" key="4">
    <source>
        <dbReference type="Proteomes" id="UP001229421"/>
    </source>
</evidence>
<dbReference type="Pfam" id="PF12776">
    <property type="entry name" value="Myb_DNA-bind_3"/>
    <property type="match status" value="1"/>
</dbReference>
<name>A0AAD8KEF6_TARER</name>
<evidence type="ECO:0000259" key="2">
    <source>
        <dbReference type="Pfam" id="PF12776"/>
    </source>
</evidence>
<gene>
    <name evidence="3" type="ORF">QVD17_23733</name>
</gene>
<sequence>MGEKHQWLSEHLKCLLETCIEEVNTVGKKGLSLHKDSWNKLGKVLKEKFGIDLTQKQMKNAYDNLKAKYIGWLYLKNKTGNLYNASTNTFTLTNEEWEEFKKGHPKAGSLKLAPLPFPELCAELFDGNTATGNCKWTPTQTTSGVGSSCQRVKSLMIMDTVYHDTQDDAGTSIPTPEPTSEPTSEPTPKPTPEPNPKKRTKTSKSSSINHDDLALDMQKALRHLIEGKKGPTVIECSEKLKLQTADIKKNKQSSSCRLQMFGPPLLLQMSADVVCRLQTFSCRKNKQHLSVAQCNQLAGM</sequence>
<feature type="region of interest" description="Disordered" evidence="1">
    <location>
        <begin position="165"/>
        <end position="211"/>
    </location>
</feature>
<dbReference type="PANTHER" id="PTHR31704:SF40">
    <property type="entry name" value="MYB_SANT-LIKE DOMAIN-CONTAINING PROTEIN"/>
    <property type="match status" value="1"/>
</dbReference>
<dbReference type="EMBL" id="JAUHHV010000006">
    <property type="protein sequence ID" value="KAK1421417.1"/>
    <property type="molecule type" value="Genomic_DNA"/>
</dbReference>
<protein>
    <recommendedName>
        <fullName evidence="2">Myb/SANT-like domain-containing protein</fullName>
    </recommendedName>
</protein>
<organism evidence="3 4">
    <name type="scientific">Tagetes erecta</name>
    <name type="common">African marigold</name>
    <dbReference type="NCBI Taxonomy" id="13708"/>
    <lineage>
        <taxon>Eukaryota</taxon>
        <taxon>Viridiplantae</taxon>
        <taxon>Streptophyta</taxon>
        <taxon>Embryophyta</taxon>
        <taxon>Tracheophyta</taxon>
        <taxon>Spermatophyta</taxon>
        <taxon>Magnoliopsida</taxon>
        <taxon>eudicotyledons</taxon>
        <taxon>Gunneridae</taxon>
        <taxon>Pentapetalae</taxon>
        <taxon>asterids</taxon>
        <taxon>campanulids</taxon>
        <taxon>Asterales</taxon>
        <taxon>Asteraceae</taxon>
        <taxon>Asteroideae</taxon>
        <taxon>Heliantheae alliance</taxon>
        <taxon>Tageteae</taxon>
        <taxon>Tagetes</taxon>
    </lineage>
</organism>